<dbReference type="Proteomes" id="UP000003477">
    <property type="component" value="Unassembled WGS sequence"/>
</dbReference>
<gene>
    <name evidence="1" type="ORF">CWATWH0003_3410</name>
</gene>
<dbReference type="EMBL" id="AESD01000504">
    <property type="protein sequence ID" value="EHJ11866.1"/>
    <property type="molecule type" value="Genomic_DNA"/>
</dbReference>
<reference evidence="1 2" key="1">
    <citation type="journal article" date="2011" name="Front. Microbiol.">
        <title>Two Strains of Crocosphaera watsonii with Highly Conserved Genomes are Distinguished by Strain-Specific Features.</title>
        <authorList>
            <person name="Bench S.R."/>
            <person name="Ilikchyan I.N."/>
            <person name="Tripp H.J."/>
            <person name="Zehr J.P."/>
        </authorList>
    </citation>
    <scope>NUCLEOTIDE SEQUENCE [LARGE SCALE GENOMIC DNA]</scope>
    <source>
        <strain evidence="1 2">WH 0003</strain>
    </source>
</reference>
<evidence type="ECO:0000313" key="1">
    <source>
        <dbReference type="EMBL" id="EHJ11866.1"/>
    </source>
</evidence>
<dbReference type="PATRIC" id="fig|423471.3.peg.3204"/>
<sequence length="52" mass="5895">MSAIMTDLISRMLLTIDLSQYFPILTQKKGQPISGQPQAWERALNLSCEELN</sequence>
<dbReference type="AlphaFoldDB" id="G5J7H0"/>
<proteinExistence type="predicted"/>
<organism evidence="1 2">
    <name type="scientific">Crocosphaera watsonii WH 0003</name>
    <dbReference type="NCBI Taxonomy" id="423471"/>
    <lineage>
        <taxon>Bacteria</taxon>
        <taxon>Bacillati</taxon>
        <taxon>Cyanobacteriota</taxon>
        <taxon>Cyanophyceae</taxon>
        <taxon>Oscillatoriophycideae</taxon>
        <taxon>Chroococcales</taxon>
        <taxon>Aphanothecaceae</taxon>
        <taxon>Crocosphaera</taxon>
    </lineage>
</organism>
<name>G5J7H0_CROWT</name>
<comment type="caution">
    <text evidence="1">The sequence shown here is derived from an EMBL/GenBank/DDBJ whole genome shotgun (WGS) entry which is preliminary data.</text>
</comment>
<accession>G5J7H0</accession>
<evidence type="ECO:0000313" key="2">
    <source>
        <dbReference type="Proteomes" id="UP000003477"/>
    </source>
</evidence>
<protein>
    <submittedName>
        <fullName evidence="1">Uncharacterized protein</fullName>
    </submittedName>
</protein>